<dbReference type="InterPro" id="IPR036457">
    <property type="entry name" value="PPM-type-like_dom_sf"/>
</dbReference>
<sequence>MSKAVKNNDYCWVGSQKNFVDEINIHKISHMVLGRFGGNSSAGQYKNEDGCIVWVNDDLNYEFVVLLDAHQTAESAELVVSTIQSLKEDIKSILTHSPRKSFDCLYKLLLRTFESKGFKEACKKVQGETAFLCAVRKDKFLWWFSVGDCILYLNHPELSNLSEYQQNHRSFYEWIGKVNTFELEVPCFSIGTKELRQGRNHIFLTTDGLVECPNVDFANPRKIFNSIYEFTNEESVWRLLKEIQKNNVRDSTTIVSWFVEIDIEGSQPSK</sequence>
<protein>
    <submittedName>
        <fullName evidence="1">Protein phosphatase 2C domain-containing protein</fullName>
    </submittedName>
</protein>
<organism evidence="1">
    <name type="scientific">Alkalihalophilus sp. As8PL</name>
    <dbReference type="NCBI Taxonomy" id="3237103"/>
    <lineage>
        <taxon>Bacteria</taxon>
        <taxon>Bacillati</taxon>
        <taxon>Bacillota</taxon>
        <taxon>Bacilli</taxon>
        <taxon>Bacillales</taxon>
        <taxon>Bacillaceae</taxon>
        <taxon>Alkalihalophilus</taxon>
    </lineage>
</organism>
<dbReference type="RefSeq" id="WP_368505174.1">
    <property type="nucleotide sequence ID" value="NZ_CP162551.1"/>
</dbReference>
<evidence type="ECO:0000313" key="1">
    <source>
        <dbReference type="EMBL" id="XDI37846.1"/>
    </source>
</evidence>
<reference evidence="1" key="1">
    <citation type="submission" date="2024-07" db="EMBL/GenBank/DDBJ databases">
        <title>Identification and characteristics of an arsenic-resistant bacterial isolate, which belongs to a novel species.</title>
        <authorList>
            <person name="Juszczyk A."/>
            <person name="Kowalczyk A."/>
            <person name="Was K."/>
            <person name="Kosowicz W."/>
            <person name="Budzyn A."/>
            <person name="Latowski D."/>
        </authorList>
    </citation>
    <scope>NUCLEOTIDE SEQUENCE</scope>
    <source>
        <strain evidence="1">As8PL</strain>
    </source>
</reference>
<dbReference type="SUPFAM" id="SSF81606">
    <property type="entry name" value="PP2C-like"/>
    <property type="match status" value="1"/>
</dbReference>
<dbReference type="EMBL" id="CP162551">
    <property type="protein sequence ID" value="XDI37846.1"/>
    <property type="molecule type" value="Genomic_DNA"/>
</dbReference>
<dbReference type="AlphaFoldDB" id="A0AB39BWX8"/>
<dbReference type="Gene3D" id="3.60.40.10">
    <property type="entry name" value="PPM-type phosphatase domain"/>
    <property type="match status" value="1"/>
</dbReference>
<proteinExistence type="predicted"/>
<name>A0AB39BWX8_9BACI</name>
<gene>
    <name evidence="1" type="ORF">AB3N04_05885</name>
</gene>
<accession>A0AB39BWX8</accession>